<dbReference type="GO" id="GO:0030975">
    <property type="term" value="F:thiamine binding"/>
    <property type="evidence" value="ECO:0007669"/>
    <property type="project" value="InterPro"/>
</dbReference>
<dbReference type="GO" id="GO:0016301">
    <property type="term" value="F:kinase activity"/>
    <property type="evidence" value="ECO:0007669"/>
    <property type="project" value="UniProtKB-KW"/>
</dbReference>
<dbReference type="AlphaFoldDB" id="A0A1M7TFN4"/>
<feature type="domain" description="Thiamin pyrophosphokinase thiamin-binding" evidence="6">
    <location>
        <begin position="135"/>
        <end position="197"/>
    </location>
</feature>
<evidence type="ECO:0000256" key="3">
    <source>
        <dbReference type="ARBA" id="ARBA00022777"/>
    </source>
</evidence>
<dbReference type="GO" id="GO:0005524">
    <property type="term" value="F:ATP binding"/>
    <property type="evidence" value="ECO:0007669"/>
    <property type="project" value="UniProtKB-KW"/>
</dbReference>
<evidence type="ECO:0000256" key="1">
    <source>
        <dbReference type="ARBA" id="ARBA00022679"/>
    </source>
</evidence>
<dbReference type="SUPFAM" id="SSF63999">
    <property type="entry name" value="Thiamin pyrophosphokinase, catalytic domain"/>
    <property type="match status" value="1"/>
</dbReference>
<dbReference type="EC" id="2.7.6.2" evidence="5"/>
<evidence type="ECO:0000313" key="8">
    <source>
        <dbReference type="Proteomes" id="UP000184207"/>
    </source>
</evidence>
<dbReference type="EMBL" id="FRDJ01000017">
    <property type="protein sequence ID" value="SHN69564.1"/>
    <property type="molecule type" value="Genomic_DNA"/>
</dbReference>
<dbReference type="PANTHER" id="PTHR41299:SF1">
    <property type="entry name" value="THIAMINE PYROPHOSPHOKINASE"/>
    <property type="match status" value="1"/>
</dbReference>
<evidence type="ECO:0000313" key="7">
    <source>
        <dbReference type="EMBL" id="SHN69564.1"/>
    </source>
</evidence>
<dbReference type="InterPro" id="IPR036759">
    <property type="entry name" value="TPK_catalytic_sf"/>
</dbReference>
<name>A0A1M7TFN4_FERGO</name>
<dbReference type="InterPro" id="IPR007373">
    <property type="entry name" value="Thiamin_PyroPKinase_B1-bd"/>
</dbReference>
<protein>
    <recommendedName>
        <fullName evidence="5">Thiamine diphosphokinase</fullName>
        <ecNumber evidence="5">2.7.6.2</ecNumber>
    </recommendedName>
</protein>
<reference evidence="8" key="1">
    <citation type="submission" date="2016-12" db="EMBL/GenBank/DDBJ databases">
        <authorList>
            <person name="Varghese N."/>
            <person name="Submissions S."/>
        </authorList>
    </citation>
    <scope>NUCLEOTIDE SEQUENCE [LARGE SCALE GENOMIC DNA]</scope>
    <source>
        <strain evidence="8">DSM 13020</strain>
    </source>
</reference>
<keyword evidence="2" id="KW-0547">Nucleotide-binding</keyword>
<dbReference type="InterPro" id="IPR006282">
    <property type="entry name" value="Thi_PPkinase"/>
</dbReference>
<dbReference type="Pfam" id="PF04265">
    <property type="entry name" value="TPK_B1_binding"/>
    <property type="match status" value="1"/>
</dbReference>
<evidence type="ECO:0000256" key="4">
    <source>
        <dbReference type="ARBA" id="ARBA00022840"/>
    </source>
</evidence>
<evidence type="ECO:0000256" key="5">
    <source>
        <dbReference type="NCBIfam" id="TIGR01378"/>
    </source>
</evidence>
<dbReference type="GO" id="GO:0006772">
    <property type="term" value="P:thiamine metabolic process"/>
    <property type="evidence" value="ECO:0007669"/>
    <property type="project" value="UniProtKB-UniRule"/>
</dbReference>
<dbReference type="Pfam" id="PF04263">
    <property type="entry name" value="TPK_catalytic"/>
    <property type="match status" value="1"/>
</dbReference>
<keyword evidence="8" id="KW-1185">Reference proteome</keyword>
<dbReference type="Gene3D" id="3.40.50.10240">
    <property type="entry name" value="Thiamin pyrophosphokinase, catalytic domain"/>
    <property type="match status" value="1"/>
</dbReference>
<gene>
    <name evidence="7" type="ORF">SAMN02745226_01951</name>
</gene>
<dbReference type="OrthoDB" id="9804377at2"/>
<dbReference type="GO" id="GO:0009229">
    <property type="term" value="P:thiamine diphosphate biosynthetic process"/>
    <property type="evidence" value="ECO:0007669"/>
    <property type="project" value="InterPro"/>
</dbReference>
<sequence>MKASIILNGNSNGTMYITGELIVACDGGAEELRRRGIVPHVLIGDMDSISDDTLEYFESKGVKIQVYPHEKDETDFELALNYVFKHGATEVEILNWQGERIDMILAMIGLMSKYDNVTAISDNCEVGVVKAGENGDRILKAIHGEIWSFIPLCSAEFSIEGFKYKFDGDMDITSPIGVSNVALSNEVKVSVRQGKVVYVRWKKRPL</sequence>
<dbReference type="RefSeq" id="WP_072761013.1">
    <property type="nucleotide sequence ID" value="NZ_FRDJ01000017.1"/>
</dbReference>
<proteinExistence type="predicted"/>
<dbReference type="InterPro" id="IPR053149">
    <property type="entry name" value="TPK"/>
</dbReference>
<keyword evidence="4" id="KW-0067">ATP-binding</keyword>
<dbReference type="GO" id="GO:0004788">
    <property type="term" value="F:thiamine diphosphokinase activity"/>
    <property type="evidence" value="ECO:0007669"/>
    <property type="project" value="UniProtKB-UniRule"/>
</dbReference>
<evidence type="ECO:0000259" key="6">
    <source>
        <dbReference type="SMART" id="SM00983"/>
    </source>
</evidence>
<keyword evidence="3 7" id="KW-0418">Kinase</keyword>
<keyword evidence="1" id="KW-0808">Transferase</keyword>
<dbReference type="InterPro" id="IPR007371">
    <property type="entry name" value="TPK_catalytic"/>
</dbReference>
<evidence type="ECO:0000256" key="2">
    <source>
        <dbReference type="ARBA" id="ARBA00022741"/>
    </source>
</evidence>
<dbReference type="PANTHER" id="PTHR41299">
    <property type="entry name" value="THIAMINE PYROPHOSPHOKINASE"/>
    <property type="match status" value="1"/>
</dbReference>
<dbReference type="CDD" id="cd07995">
    <property type="entry name" value="TPK"/>
    <property type="match status" value="1"/>
</dbReference>
<accession>A0A1M7TFN4</accession>
<dbReference type="Proteomes" id="UP000184207">
    <property type="component" value="Unassembled WGS sequence"/>
</dbReference>
<dbReference type="SMART" id="SM00983">
    <property type="entry name" value="TPK_B1_binding"/>
    <property type="match status" value="1"/>
</dbReference>
<dbReference type="STRING" id="1121883.SAMN02745226_01951"/>
<organism evidence="7 8">
    <name type="scientific">Fervidobacterium gondwanense DSM 13020</name>
    <dbReference type="NCBI Taxonomy" id="1121883"/>
    <lineage>
        <taxon>Bacteria</taxon>
        <taxon>Thermotogati</taxon>
        <taxon>Thermotogota</taxon>
        <taxon>Thermotogae</taxon>
        <taxon>Thermotogales</taxon>
        <taxon>Fervidobacteriaceae</taxon>
        <taxon>Fervidobacterium</taxon>
    </lineage>
</organism>
<dbReference type="NCBIfam" id="TIGR01378">
    <property type="entry name" value="thi_PPkinase"/>
    <property type="match status" value="1"/>
</dbReference>